<proteinExistence type="predicted"/>
<feature type="region of interest" description="Disordered" evidence="1">
    <location>
        <begin position="1"/>
        <end position="22"/>
    </location>
</feature>
<reference evidence="2" key="2">
    <citation type="journal article" date="2015" name="Data Brief">
        <title>Shoot transcriptome of the giant reed, Arundo donax.</title>
        <authorList>
            <person name="Barrero R.A."/>
            <person name="Guerrero F.D."/>
            <person name="Moolhuijzen P."/>
            <person name="Goolsby J.A."/>
            <person name="Tidwell J."/>
            <person name="Bellgard S.E."/>
            <person name="Bellgard M.I."/>
        </authorList>
    </citation>
    <scope>NUCLEOTIDE SEQUENCE</scope>
    <source>
        <tissue evidence="2">Shoot tissue taken approximately 20 cm above the soil surface</tissue>
    </source>
</reference>
<evidence type="ECO:0000256" key="1">
    <source>
        <dbReference type="SAM" id="MobiDB-lite"/>
    </source>
</evidence>
<protein>
    <submittedName>
        <fullName evidence="2">Uncharacterized protein</fullName>
    </submittedName>
</protein>
<accession>A0A0A9AX94</accession>
<evidence type="ECO:0000313" key="2">
    <source>
        <dbReference type="EMBL" id="JAD55731.1"/>
    </source>
</evidence>
<organism evidence="2">
    <name type="scientific">Arundo donax</name>
    <name type="common">Giant reed</name>
    <name type="synonym">Donax arundinaceus</name>
    <dbReference type="NCBI Taxonomy" id="35708"/>
    <lineage>
        <taxon>Eukaryota</taxon>
        <taxon>Viridiplantae</taxon>
        <taxon>Streptophyta</taxon>
        <taxon>Embryophyta</taxon>
        <taxon>Tracheophyta</taxon>
        <taxon>Spermatophyta</taxon>
        <taxon>Magnoliopsida</taxon>
        <taxon>Liliopsida</taxon>
        <taxon>Poales</taxon>
        <taxon>Poaceae</taxon>
        <taxon>PACMAD clade</taxon>
        <taxon>Arundinoideae</taxon>
        <taxon>Arundineae</taxon>
        <taxon>Arundo</taxon>
    </lineage>
</organism>
<dbReference type="EMBL" id="GBRH01242164">
    <property type="protein sequence ID" value="JAD55731.1"/>
    <property type="molecule type" value="Transcribed_RNA"/>
</dbReference>
<reference evidence="2" key="1">
    <citation type="submission" date="2014-09" db="EMBL/GenBank/DDBJ databases">
        <authorList>
            <person name="Magalhaes I.L.F."/>
            <person name="Oliveira U."/>
            <person name="Santos F.R."/>
            <person name="Vidigal T.H.D.A."/>
            <person name="Brescovit A.D."/>
            <person name="Santos A.J."/>
        </authorList>
    </citation>
    <scope>NUCLEOTIDE SEQUENCE</scope>
    <source>
        <tissue evidence="2">Shoot tissue taken approximately 20 cm above the soil surface</tissue>
    </source>
</reference>
<sequence>MLLWSSMQAPHWPSDIRNLRPS</sequence>
<name>A0A0A9AX94_ARUDO</name>
<dbReference type="AlphaFoldDB" id="A0A0A9AX94"/>